<proteinExistence type="inferred from homology"/>
<dbReference type="KEGG" id="mff:MFFC18_19570"/>
<feature type="active site" evidence="2">
    <location>
        <position position="28"/>
    </location>
</feature>
<feature type="binding site" evidence="2">
    <location>
        <begin position="202"/>
        <end position="204"/>
    </location>
    <ligand>
        <name>substrate</name>
    </ligand>
</feature>
<dbReference type="EC" id="2.5.1.-" evidence="2"/>
<dbReference type="PANTHER" id="PTHR10291">
    <property type="entry name" value="DEHYDRODOLICHYL DIPHOSPHATE SYNTHASE FAMILY MEMBER"/>
    <property type="match status" value="1"/>
</dbReference>
<feature type="binding site" evidence="2">
    <location>
        <position position="77"/>
    </location>
    <ligand>
        <name>substrate</name>
    </ligand>
</feature>
<feature type="binding site" evidence="2">
    <location>
        <begin position="29"/>
        <end position="32"/>
    </location>
    <ligand>
        <name>substrate</name>
    </ligand>
</feature>
<feature type="binding site" evidence="2">
    <location>
        <begin position="73"/>
        <end position="75"/>
    </location>
    <ligand>
        <name>substrate</name>
    </ligand>
</feature>
<evidence type="ECO:0000256" key="2">
    <source>
        <dbReference type="HAMAP-Rule" id="MF_01139"/>
    </source>
</evidence>
<reference evidence="3 4" key="1">
    <citation type="submission" date="2019-08" db="EMBL/GenBank/DDBJ databases">
        <title>Deep-cultivation of Planctomycetes and their phenomic and genomic characterization uncovers novel biology.</title>
        <authorList>
            <person name="Wiegand S."/>
            <person name="Jogler M."/>
            <person name="Boedeker C."/>
            <person name="Pinto D."/>
            <person name="Vollmers J."/>
            <person name="Rivas-Marin E."/>
            <person name="Kohn T."/>
            <person name="Peeters S.H."/>
            <person name="Heuer A."/>
            <person name="Rast P."/>
            <person name="Oberbeckmann S."/>
            <person name="Bunk B."/>
            <person name="Jeske O."/>
            <person name="Meyerdierks A."/>
            <person name="Storesund J.E."/>
            <person name="Kallscheuer N."/>
            <person name="Luecker S."/>
            <person name="Lage O.M."/>
            <person name="Pohl T."/>
            <person name="Merkel B.J."/>
            <person name="Hornburger P."/>
            <person name="Mueller R.-W."/>
            <person name="Bruemmer F."/>
            <person name="Labrenz M."/>
            <person name="Spormann A.M."/>
            <person name="Op den Camp H."/>
            <person name="Overmann J."/>
            <person name="Amann R."/>
            <person name="Jetten M.S.M."/>
            <person name="Mascher T."/>
            <person name="Medema M.H."/>
            <person name="Devos D.P."/>
            <person name="Kaster A.-K."/>
            <person name="Ovreas L."/>
            <person name="Rohde M."/>
            <person name="Galperin M.Y."/>
            <person name="Jogler C."/>
        </authorList>
    </citation>
    <scope>NUCLEOTIDE SEQUENCE [LARGE SCALE GENOMIC DNA]</scope>
    <source>
        <strain evidence="3 4">FC18</strain>
    </source>
</reference>
<feature type="binding site" evidence="2">
    <location>
        <position position="45"/>
    </location>
    <ligand>
        <name>substrate</name>
    </ligand>
</feature>
<evidence type="ECO:0000256" key="1">
    <source>
        <dbReference type="ARBA" id="ARBA00022679"/>
    </source>
</evidence>
<dbReference type="InterPro" id="IPR036424">
    <property type="entry name" value="UPP_synth-like_sf"/>
</dbReference>
<feature type="active site" description="Proton acceptor" evidence="2">
    <location>
        <position position="76"/>
    </location>
</feature>
<keyword evidence="2" id="KW-0479">Metal-binding</keyword>
<feature type="binding site" evidence="2">
    <location>
        <position position="41"/>
    </location>
    <ligand>
        <name>substrate</name>
    </ligand>
</feature>
<comment type="cofactor">
    <cofactor evidence="2">
        <name>Mg(2+)</name>
        <dbReference type="ChEBI" id="CHEBI:18420"/>
    </cofactor>
    <text evidence="2">Binds 2 magnesium ions per subunit.</text>
</comment>
<name>A0A5B9PC59_9BACT</name>
<dbReference type="NCBIfam" id="NF011405">
    <property type="entry name" value="PRK14830.1"/>
    <property type="match status" value="1"/>
</dbReference>
<dbReference type="PROSITE" id="PS01066">
    <property type="entry name" value="UPP_SYNTHASE"/>
    <property type="match status" value="1"/>
</dbReference>
<keyword evidence="2" id="KW-0460">Magnesium</keyword>
<keyword evidence="1 2" id="KW-0808">Transferase</keyword>
<dbReference type="InterPro" id="IPR018520">
    <property type="entry name" value="UPP_synth-like_CS"/>
</dbReference>
<feature type="binding site" evidence="2">
    <location>
        <position position="33"/>
    </location>
    <ligand>
        <name>substrate</name>
    </ligand>
</feature>
<dbReference type="GO" id="GO:0016094">
    <property type="term" value="P:polyprenol biosynthetic process"/>
    <property type="evidence" value="ECO:0007669"/>
    <property type="project" value="TreeGrafter"/>
</dbReference>
<feature type="binding site" evidence="2">
    <location>
        <position position="196"/>
    </location>
    <ligand>
        <name>substrate</name>
    </ligand>
</feature>
<dbReference type="OrthoDB" id="4191603at2"/>
<comment type="subunit">
    <text evidence="2">Homodimer.</text>
</comment>
<dbReference type="Pfam" id="PF01255">
    <property type="entry name" value="Prenyltransf"/>
    <property type="match status" value="1"/>
</dbReference>
<feature type="binding site" evidence="2">
    <location>
        <position position="215"/>
    </location>
    <ligand>
        <name>Mg(2+)</name>
        <dbReference type="ChEBI" id="CHEBI:18420"/>
    </ligand>
</feature>
<feature type="binding site" evidence="2">
    <location>
        <position position="28"/>
    </location>
    <ligand>
        <name>Mg(2+)</name>
        <dbReference type="ChEBI" id="CHEBI:18420"/>
    </ligand>
</feature>
<dbReference type="HAMAP" id="MF_01139">
    <property type="entry name" value="ISPT"/>
    <property type="match status" value="1"/>
</dbReference>
<accession>A0A5B9PC59</accession>
<dbReference type="NCBIfam" id="TIGR00055">
    <property type="entry name" value="uppS"/>
    <property type="match status" value="1"/>
</dbReference>
<comment type="similarity">
    <text evidence="2">Belongs to the UPP synthase family.</text>
</comment>
<dbReference type="AlphaFoldDB" id="A0A5B9PC59"/>
<protein>
    <recommendedName>
        <fullName evidence="2">Isoprenyl transferase</fullName>
        <ecNumber evidence="2">2.5.1.-</ecNumber>
    </recommendedName>
</protein>
<gene>
    <name evidence="3" type="ORF">MFFC18_19570</name>
</gene>
<keyword evidence="4" id="KW-1185">Reference proteome</keyword>
<dbReference type="GO" id="GO:0000287">
    <property type="term" value="F:magnesium ion binding"/>
    <property type="evidence" value="ECO:0007669"/>
    <property type="project" value="UniProtKB-UniRule"/>
</dbReference>
<sequence length="257" mass="29964">MPSTETENEFWSGIPEEKRPRHIAMIMDGNGRWAQERSQPRVKGHQQGAETVRVITEECARLGIEQLTLYCLSSENWKRPELELEFLMHLLTEYLVNERETLNKNNIRLQIIGRRDRIRPEVQAEMDRSIELTSQNTGPTLCLAINYGGRAEIVDAIRSISQRVKDEGLEVDAIDEQMVSEHLYTAGMSDPDLMIRTAGEMRISNYLLWQLSYAELWVTQKYWPEFDTDDLRTAIRDYAKRKRRFGGLNRNEQEPSC</sequence>
<dbReference type="CDD" id="cd00475">
    <property type="entry name" value="Cis_IPPS"/>
    <property type="match status" value="1"/>
</dbReference>
<dbReference type="GO" id="GO:0045547">
    <property type="term" value="F:ditrans,polycis-polyprenyl diphosphate synthase [(2E,6E)-farnesyl diphosphate specific] activity"/>
    <property type="evidence" value="ECO:0007669"/>
    <property type="project" value="TreeGrafter"/>
</dbReference>
<evidence type="ECO:0000313" key="3">
    <source>
        <dbReference type="EMBL" id="QEG22096.1"/>
    </source>
</evidence>
<dbReference type="SUPFAM" id="SSF64005">
    <property type="entry name" value="Undecaprenyl diphosphate synthase"/>
    <property type="match status" value="1"/>
</dbReference>
<organism evidence="3 4">
    <name type="scientific">Mariniblastus fucicola</name>
    <dbReference type="NCBI Taxonomy" id="980251"/>
    <lineage>
        <taxon>Bacteria</taxon>
        <taxon>Pseudomonadati</taxon>
        <taxon>Planctomycetota</taxon>
        <taxon>Planctomycetia</taxon>
        <taxon>Pirellulales</taxon>
        <taxon>Pirellulaceae</taxon>
        <taxon>Mariniblastus</taxon>
    </lineage>
</organism>
<evidence type="ECO:0000313" key="4">
    <source>
        <dbReference type="Proteomes" id="UP000322214"/>
    </source>
</evidence>
<dbReference type="Proteomes" id="UP000322214">
    <property type="component" value="Chromosome"/>
</dbReference>
<feature type="binding site" evidence="2">
    <location>
        <position position="79"/>
    </location>
    <ligand>
        <name>substrate</name>
    </ligand>
</feature>
<dbReference type="Gene3D" id="3.40.1180.10">
    <property type="entry name" value="Decaprenyl diphosphate synthase-like"/>
    <property type="match status" value="1"/>
</dbReference>
<dbReference type="EMBL" id="CP042912">
    <property type="protein sequence ID" value="QEG22096.1"/>
    <property type="molecule type" value="Genomic_DNA"/>
</dbReference>
<dbReference type="InterPro" id="IPR001441">
    <property type="entry name" value="UPP_synth-like"/>
</dbReference>
<dbReference type="PANTHER" id="PTHR10291:SF0">
    <property type="entry name" value="DEHYDRODOLICHYL DIPHOSPHATE SYNTHASE 2"/>
    <property type="match status" value="1"/>
</dbReference>
<dbReference type="FunFam" id="3.40.1180.10:FF:000001">
    <property type="entry name" value="(2E,6E)-farnesyl-diphosphate-specific ditrans,polycis-undecaprenyl-diphosphate synthase"/>
    <property type="match status" value="1"/>
</dbReference>
<comment type="function">
    <text evidence="2">Catalyzes the condensation of isopentenyl diphosphate (IPP) with allylic pyrophosphates generating different type of terpenoids.</text>
</comment>
<dbReference type="RefSeq" id="WP_075082205.1">
    <property type="nucleotide sequence ID" value="NZ_CP042912.1"/>
</dbReference>
<dbReference type="STRING" id="980251.GCA_001642875_03444"/>